<feature type="binding site" evidence="4">
    <location>
        <begin position="7"/>
        <end position="8"/>
    </location>
    <ligand>
        <name>D-ribulose 5-phosphate</name>
        <dbReference type="ChEBI" id="CHEBI:58121"/>
    </ligand>
</feature>
<dbReference type="SUPFAM" id="SSF89623">
    <property type="entry name" value="Ribose/Galactose isomerase RpiB/AlsB"/>
    <property type="match status" value="1"/>
</dbReference>
<evidence type="ECO:0000256" key="1">
    <source>
        <dbReference type="ARBA" id="ARBA00008754"/>
    </source>
</evidence>
<dbReference type="InterPro" id="IPR036569">
    <property type="entry name" value="RpiB_LacA_LacB_sf"/>
</dbReference>
<evidence type="ECO:0000256" key="2">
    <source>
        <dbReference type="ARBA" id="ARBA00023235"/>
    </source>
</evidence>
<dbReference type="NCBIfam" id="TIGR00689">
    <property type="entry name" value="rpiB_lacA_lacB"/>
    <property type="match status" value="1"/>
</dbReference>
<dbReference type="Pfam" id="PF02502">
    <property type="entry name" value="LacAB_rpiB"/>
    <property type="match status" value="1"/>
</dbReference>
<dbReference type="NCBIfam" id="TIGR01120">
    <property type="entry name" value="rpiB"/>
    <property type="match status" value="1"/>
</dbReference>
<gene>
    <name evidence="5" type="primary">rpiB</name>
    <name evidence="5" type="ORF">IAA62_03325</name>
</gene>
<reference evidence="5" key="2">
    <citation type="journal article" date="2021" name="PeerJ">
        <title>Extensive microbial diversity within the chicken gut microbiome revealed by metagenomics and culture.</title>
        <authorList>
            <person name="Gilroy R."/>
            <person name="Ravi A."/>
            <person name="Getino M."/>
            <person name="Pursley I."/>
            <person name="Horton D.L."/>
            <person name="Alikhan N.F."/>
            <person name="Baker D."/>
            <person name="Gharbi K."/>
            <person name="Hall N."/>
            <person name="Watson M."/>
            <person name="Adriaenssens E.M."/>
            <person name="Foster-Nyarko E."/>
            <person name="Jarju S."/>
            <person name="Secka A."/>
            <person name="Antonio M."/>
            <person name="Oren A."/>
            <person name="Chaudhuri R.R."/>
            <person name="La Ragione R."/>
            <person name="Hildebrand F."/>
            <person name="Pallen M.J."/>
        </authorList>
    </citation>
    <scope>NUCLEOTIDE SEQUENCE</scope>
    <source>
        <strain evidence="5">CHK186-9395</strain>
    </source>
</reference>
<dbReference type="EMBL" id="DVOJ01000012">
    <property type="protein sequence ID" value="HIV01566.1"/>
    <property type="molecule type" value="Genomic_DNA"/>
</dbReference>
<feature type="active site" description="Proton donor" evidence="3">
    <location>
        <position position="97"/>
    </location>
</feature>
<dbReference type="PIRSF" id="PIRSF005384">
    <property type="entry name" value="RpiB_LacA_B"/>
    <property type="match status" value="1"/>
</dbReference>
<dbReference type="InterPro" id="IPR004785">
    <property type="entry name" value="RpiB"/>
</dbReference>
<organism evidence="5 6">
    <name type="scientific">Candidatus Caccopulliclostridium gallistercoris</name>
    <dbReference type="NCBI Taxonomy" id="2840719"/>
    <lineage>
        <taxon>Bacteria</taxon>
        <taxon>Bacillati</taxon>
        <taxon>Bacillota</taxon>
        <taxon>Clostridia</taxon>
        <taxon>Candidatus Caccopulliclostridium</taxon>
    </lineage>
</organism>
<feature type="binding site" evidence="4">
    <location>
        <position position="131"/>
    </location>
    <ligand>
        <name>D-ribulose 5-phosphate</name>
        <dbReference type="ChEBI" id="CHEBI:58121"/>
    </ligand>
</feature>
<sequence length="143" mass="16033">MIILASDHAGFQLKEQIKEFFNNENITTIDVGTYSKDKVDYPDFAKAGNERVLESPQNIGIYICGTGIGMSIAANRNPKIRAALCMNSTFASLARKHNDANVLILPGRYMNRIKAINIVKTFLTTDFEKGRHAIRVRKLNNMV</sequence>
<reference evidence="5" key="1">
    <citation type="submission" date="2020-10" db="EMBL/GenBank/DDBJ databases">
        <authorList>
            <person name="Gilroy R."/>
        </authorList>
    </citation>
    <scope>NUCLEOTIDE SEQUENCE</scope>
    <source>
        <strain evidence="5">CHK186-9395</strain>
    </source>
</reference>
<feature type="binding site" evidence="4">
    <location>
        <position position="98"/>
    </location>
    <ligand>
        <name>D-ribulose 5-phosphate</name>
        <dbReference type="ChEBI" id="CHEBI:58121"/>
    </ligand>
</feature>
<keyword evidence="2 5" id="KW-0413">Isomerase</keyword>
<dbReference type="Proteomes" id="UP000886861">
    <property type="component" value="Unassembled WGS sequence"/>
</dbReference>
<dbReference type="GO" id="GO:0019316">
    <property type="term" value="P:D-allose catabolic process"/>
    <property type="evidence" value="ECO:0007669"/>
    <property type="project" value="TreeGrafter"/>
</dbReference>
<evidence type="ECO:0000313" key="5">
    <source>
        <dbReference type="EMBL" id="HIV01566.1"/>
    </source>
</evidence>
<proteinExistence type="inferred from homology"/>
<feature type="binding site" evidence="4">
    <location>
        <begin position="65"/>
        <end position="69"/>
    </location>
    <ligand>
        <name>D-ribulose 5-phosphate</name>
        <dbReference type="ChEBI" id="CHEBI:58121"/>
    </ligand>
</feature>
<feature type="active site" description="Proton acceptor" evidence="3">
    <location>
        <position position="64"/>
    </location>
</feature>
<dbReference type="EC" id="5.3.1.6" evidence="5"/>
<dbReference type="NCBIfam" id="NF004051">
    <property type="entry name" value="PRK05571.1"/>
    <property type="match status" value="1"/>
</dbReference>
<evidence type="ECO:0000256" key="3">
    <source>
        <dbReference type="PIRSR" id="PIRSR005384-1"/>
    </source>
</evidence>
<protein>
    <submittedName>
        <fullName evidence="5">Ribose 5-phosphate isomerase B</fullName>
        <ecNumber evidence="5">5.3.1.6</ecNumber>
    </submittedName>
</protein>
<name>A0A9D1NEU6_9FIRM</name>
<dbReference type="PANTHER" id="PTHR30345">
    <property type="entry name" value="RIBOSE-5-PHOSPHATE ISOMERASE B"/>
    <property type="match status" value="1"/>
</dbReference>
<dbReference type="AlphaFoldDB" id="A0A9D1NEU6"/>
<feature type="binding site" evidence="4">
    <location>
        <position position="108"/>
    </location>
    <ligand>
        <name>D-ribulose 5-phosphate</name>
        <dbReference type="ChEBI" id="CHEBI:58121"/>
    </ligand>
</feature>
<accession>A0A9D1NEU6</accession>
<dbReference type="PANTHER" id="PTHR30345:SF0">
    <property type="entry name" value="DNA DAMAGE-REPAIR_TOLERATION PROTEIN DRT102"/>
    <property type="match status" value="1"/>
</dbReference>
<feature type="binding site" evidence="4">
    <location>
        <position position="135"/>
    </location>
    <ligand>
        <name>D-ribulose 5-phosphate</name>
        <dbReference type="ChEBI" id="CHEBI:58121"/>
    </ligand>
</feature>
<dbReference type="Gene3D" id="3.40.1400.10">
    <property type="entry name" value="Sugar-phosphate isomerase, RpiB/LacA/LacB"/>
    <property type="match status" value="1"/>
</dbReference>
<dbReference type="GO" id="GO:0004751">
    <property type="term" value="F:ribose-5-phosphate isomerase activity"/>
    <property type="evidence" value="ECO:0007669"/>
    <property type="project" value="UniProtKB-EC"/>
</dbReference>
<comment type="similarity">
    <text evidence="1">Belongs to the LacAB/RpiB family.</text>
</comment>
<evidence type="ECO:0000313" key="6">
    <source>
        <dbReference type="Proteomes" id="UP000886861"/>
    </source>
</evidence>
<comment type="caution">
    <text evidence="5">The sequence shown here is derived from an EMBL/GenBank/DDBJ whole genome shotgun (WGS) entry which is preliminary data.</text>
</comment>
<dbReference type="InterPro" id="IPR003500">
    <property type="entry name" value="RpiB_LacA_LacB"/>
</dbReference>
<dbReference type="GO" id="GO:0009052">
    <property type="term" value="P:pentose-phosphate shunt, non-oxidative branch"/>
    <property type="evidence" value="ECO:0007669"/>
    <property type="project" value="TreeGrafter"/>
</dbReference>
<evidence type="ECO:0000256" key="4">
    <source>
        <dbReference type="PIRSR" id="PIRSR005384-2"/>
    </source>
</evidence>